<feature type="region of interest" description="Disordered" evidence="6">
    <location>
        <begin position="1"/>
        <end position="33"/>
    </location>
</feature>
<dbReference type="CDD" id="cd06225">
    <property type="entry name" value="HAMP"/>
    <property type="match status" value="1"/>
</dbReference>
<evidence type="ECO:0000256" key="4">
    <source>
        <dbReference type="ARBA" id="ARBA00029447"/>
    </source>
</evidence>
<protein>
    <submittedName>
        <fullName evidence="11">Methyl-accepting chemotaxis protein</fullName>
    </submittedName>
</protein>
<sequence>MTGHEDRESQESIDAAEEAEKLDAEQSGAAEGRRRSRIGVKHRLYLAFGGVAALTVVASAVGWISYAQVTDTMGTVVGEQMPRMTNALQLARESTALSAAAPVLNGVRTDAEREEVKARLTARTEALSERIEMLAAKGVDTEAISQPVGVLRDAVAALDGAVADRLRARNRVDETVALIDKRHTDLVDELKPMEAAAKNALGKGSASATVASIRAINALLQEDVGRLETALNMRALANRLQGLIAQAPGIALKRDLEPLAEKLSATAKRLDEIVTGLPDNDDTSVLKLAAGELHAAAVGEANVVALRRAQMGGDTAAGRKLRQSLRTVQSMHGQILEVSGTLVTEAQKTLKSKAQKFTASNAKRISDLVNNEMEKLQTYLRLRSAANHAAGVLQTAANAQTSERLGILRKRFVKDSGNMSYQLGQLDDKVGGGLSPLVDALNALGQGDDSMFTRRQAELAAAQAAEEALARSREAAKTLSSRVDAVMRTSRQEVRQGTEALDSAVSNGRTMLVAIGGVSVLIAALIAWLYVGRNVGRRLERLTGSTRAVADGDLEAEIDTRGNDEIAEMANALLVFRDGLMEAKEADRRASEERQQAREERRRQMLELAESFEASVSQAVDKVAASAQGMHDTAESMAATAEQTSRQSQAAAQATEAASGNVQTVASASEELAGSITEVSRQVTQSTDIANKASDRAQRTNETVQGLQAAANKIGEVVNLIQDIAEQTNLLALNATIEAARAGEAGKGFAVVAQEVKQLANQTAKATEDIAAQINDVQKVTGETVEAIGDIAHTIEEINEIAGSISAAVEQQTTATQEIAQNAQNAAAGTEEVSDNIAGVDKAASETGSAAHGVLESAGQLGDLSKTLQSEVDSFLKHVRAA</sequence>
<evidence type="ECO:0000256" key="3">
    <source>
        <dbReference type="ARBA" id="ARBA00023224"/>
    </source>
</evidence>
<evidence type="ECO:0000256" key="1">
    <source>
        <dbReference type="ARBA" id="ARBA00004429"/>
    </source>
</evidence>
<evidence type="ECO:0000259" key="8">
    <source>
        <dbReference type="PROSITE" id="PS50111"/>
    </source>
</evidence>
<dbReference type="Gene3D" id="6.10.340.10">
    <property type="match status" value="1"/>
</dbReference>
<dbReference type="PROSITE" id="PS50885">
    <property type="entry name" value="HAMP"/>
    <property type="match status" value="1"/>
</dbReference>
<dbReference type="GO" id="GO:0005886">
    <property type="term" value="C:plasma membrane"/>
    <property type="evidence" value="ECO:0007669"/>
    <property type="project" value="UniProtKB-SubCell"/>
</dbReference>
<dbReference type="InterPro" id="IPR038188">
    <property type="entry name" value="TorS_sensor_sf"/>
</dbReference>
<proteinExistence type="inferred from homology"/>
<evidence type="ECO:0000313" key="12">
    <source>
        <dbReference type="Proteomes" id="UP000253941"/>
    </source>
</evidence>
<keyword evidence="7" id="KW-0472">Membrane</keyword>
<feature type="region of interest" description="Disordered" evidence="6">
    <location>
        <begin position="626"/>
        <end position="656"/>
    </location>
</feature>
<dbReference type="SMART" id="SM00304">
    <property type="entry name" value="HAMP"/>
    <property type="match status" value="1"/>
</dbReference>
<keyword evidence="3 5" id="KW-0807">Transducer</keyword>
<dbReference type="SUPFAM" id="SSF58104">
    <property type="entry name" value="Methyl-accepting chemotaxis protein (MCP) signaling domain"/>
    <property type="match status" value="1"/>
</dbReference>
<comment type="similarity">
    <text evidence="4">Belongs to the methyl-accepting chemotaxis (MCP) protein family.</text>
</comment>
<dbReference type="Proteomes" id="UP000253941">
    <property type="component" value="Unassembled WGS sequence"/>
</dbReference>
<feature type="transmembrane region" description="Helical" evidence="7">
    <location>
        <begin position="511"/>
        <end position="531"/>
    </location>
</feature>
<evidence type="ECO:0000256" key="6">
    <source>
        <dbReference type="SAM" id="MobiDB-lite"/>
    </source>
</evidence>
<feature type="domain" description="HAMP" evidence="10">
    <location>
        <begin position="533"/>
        <end position="585"/>
    </location>
</feature>
<dbReference type="EMBL" id="QPMH01000015">
    <property type="protein sequence ID" value="RDD61099.1"/>
    <property type="molecule type" value="Genomic_DNA"/>
</dbReference>
<dbReference type="GO" id="GO:0006935">
    <property type="term" value="P:chemotaxis"/>
    <property type="evidence" value="ECO:0007669"/>
    <property type="project" value="InterPro"/>
</dbReference>
<name>A0A369T6Z2_9PROT</name>
<keyword evidence="7" id="KW-0812">Transmembrane</keyword>
<feature type="domain" description="T-SNARE coiled-coil homology" evidence="9">
    <location>
        <begin position="778"/>
        <end position="840"/>
    </location>
</feature>
<dbReference type="Gene3D" id="1.10.287.950">
    <property type="entry name" value="Methyl-accepting chemotaxis protein"/>
    <property type="match status" value="1"/>
</dbReference>
<evidence type="ECO:0000256" key="5">
    <source>
        <dbReference type="PROSITE-ProRule" id="PRU00284"/>
    </source>
</evidence>
<dbReference type="PANTHER" id="PTHR32089">
    <property type="entry name" value="METHYL-ACCEPTING CHEMOTAXIS PROTEIN MCPB"/>
    <property type="match status" value="1"/>
</dbReference>
<reference evidence="11 12" key="1">
    <citation type="submission" date="2018-07" db="EMBL/GenBank/DDBJ databases">
        <title>Venubactetium sediminum gen. nov., sp. nov., isolated from a marine solar saltern.</title>
        <authorList>
            <person name="Wang S."/>
        </authorList>
    </citation>
    <scope>NUCLEOTIDE SEQUENCE [LARGE SCALE GENOMIC DNA]</scope>
    <source>
        <strain evidence="11 12">WD2A32</strain>
    </source>
</reference>
<feature type="transmembrane region" description="Helical" evidence="7">
    <location>
        <begin position="44"/>
        <end position="66"/>
    </location>
</feature>
<keyword evidence="12" id="KW-1185">Reference proteome</keyword>
<feature type="compositionally biased region" description="Basic and acidic residues" evidence="6">
    <location>
        <begin position="1"/>
        <end position="10"/>
    </location>
</feature>
<dbReference type="InterPro" id="IPR000727">
    <property type="entry name" value="T_SNARE_dom"/>
</dbReference>
<dbReference type="Pfam" id="PF21689">
    <property type="entry name" value="TorS_sensor_domain"/>
    <property type="match status" value="1"/>
</dbReference>
<accession>A0A369T6Z2</accession>
<dbReference type="InterPro" id="IPR004090">
    <property type="entry name" value="Chemotax_Me-accpt_rcpt"/>
</dbReference>
<evidence type="ECO:0000256" key="7">
    <source>
        <dbReference type="SAM" id="Phobius"/>
    </source>
</evidence>
<evidence type="ECO:0000256" key="2">
    <source>
        <dbReference type="ARBA" id="ARBA00022519"/>
    </source>
</evidence>
<comment type="caution">
    <text evidence="11">The sequence shown here is derived from an EMBL/GenBank/DDBJ whole genome shotgun (WGS) entry which is preliminary data.</text>
</comment>
<dbReference type="InterPro" id="IPR004089">
    <property type="entry name" value="MCPsignal_dom"/>
</dbReference>
<dbReference type="Gene3D" id="1.20.58.920">
    <property type="match status" value="2"/>
</dbReference>
<dbReference type="PROSITE" id="PS50192">
    <property type="entry name" value="T_SNARE"/>
    <property type="match status" value="1"/>
</dbReference>
<gene>
    <name evidence="11" type="ORF">DRB17_14465</name>
</gene>
<keyword evidence="7" id="KW-1133">Transmembrane helix</keyword>
<evidence type="ECO:0000313" key="11">
    <source>
        <dbReference type="EMBL" id="RDD61099.1"/>
    </source>
</evidence>
<evidence type="ECO:0000259" key="9">
    <source>
        <dbReference type="PROSITE" id="PS50192"/>
    </source>
</evidence>
<dbReference type="GO" id="GO:0004888">
    <property type="term" value="F:transmembrane signaling receptor activity"/>
    <property type="evidence" value="ECO:0007669"/>
    <property type="project" value="InterPro"/>
</dbReference>
<feature type="compositionally biased region" description="Low complexity" evidence="6">
    <location>
        <begin position="638"/>
        <end position="656"/>
    </location>
</feature>
<dbReference type="RefSeq" id="WP_114582928.1">
    <property type="nucleotide sequence ID" value="NZ_QPMH01000015.1"/>
</dbReference>
<keyword evidence="2" id="KW-0997">Cell inner membrane</keyword>
<dbReference type="Pfam" id="PF00672">
    <property type="entry name" value="HAMP"/>
    <property type="match status" value="1"/>
</dbReference>
<comment type="subcellular location">
    <subcellularLocation>
        <location evidence="1">Cell inner membrane</location>
        <topology evidence="1">Multi-pass membrane protein</topology>
    </subcellularLocation>
</comment>
<feature type="domain" description="Methyl-accepting transducer" evidence="8">
    <location>
        <begin position="626"/>
        <end position="862"/>
    </location>
</feature>
<dbReference type="GO" id="GO:0007165">
    <property type="term" value="P:signal transduction"/>
    <property type="evidence" value="ECO:0007669"/>
    <property type="project" value="UniProtKB-KW"/>
</dbReference>
<dbReference type="AlphaFoldDB" id="A0A369T6Z2"/>
<organism evidence="11 12">
    <name type="scientific">Ferruginivarius sediminum</name>
    <dbReference type="NCBI Taxonomy" id="2661937"/>
    <lineage>
        <taxon>Bacteria</taxon>
        <taxon>Pseudomonadati</taxon>
        <taxon>Pseudomonadota</taxon>
        <taxon>Alphaproteobacteria</taxon>
        <taxon>Rhodospirillales</taxon>
        <taxon>Rhodospirillaceae</taxon>
        <taxon>Ferruginivarius</taxon>
    </lineage>
</organism>
<dbReference type="SMART" id="SM00283">
    <property type="entry name" value="MA"/>
    <property type="match status" value="1"/>
</dbReference>
<dbReference type="PANTHER" id="PTHR32089:SF112">
    <property type="entry name" value="LYSOZYME-LIKE PROTEIN-RELATED"/>
    <property type="match status" value="1"/>
</dbReference>
<evidence type="ECO:0000259" key="10">
    <source>
        <dbReference type="PROSITE" id="PS50885"/>
    </source>
</evidence>
<dbReference type="InterPro" id="IPR003660">
    <property type="entry name" value="HAMP_dom"/>
</dbReference>
<dbReference type="PRINTS" id="PR00260">
    <property type="entry name" value="CHEMTRNSDUCR"/>
</dbReference>
<dbReference type="Pfam" id="PF00015">
    <property type="entry name" value="MCPsignal"/>
    <property type="match status" value="1"/>
</dbReference>
<dbReference type="PROSITE" id="PS50111">
    <property type="entry name" value="CHEMOTAXIS_TRANSDUC_2"/>
    <property type="match status" value="1"/>
</dbReference>
<keyword evidence="2" id="KW-1003">Cell membrane</keyword>